<evidence type="ECO:0000313" key="2">
    <source>
        <dbReference type="Proteomes" id="UP000316855"/>
    </source>
</evidence>
<organism evidence="1 2">
    <name type="scientific">Gimesia algae</name>
    <dbReference type="NCBI Taxonomy" id="2527971"/>
    <lineage>
        <taxon>Bacteria</taxon>
        <taxon>Pseudomonadati</taxon>
        <taxon>Planctomycetota</taxon>
        <taxon>Planctomycetia</taxon>
        <taxon>Planctomycetales</taxon>
        <taxon>Planctomycetaceae</taxon>
        <taxon>Gimesia</taxon>
    </lineage>
</organism>
<proteinExistence type="predicted"/>
<gene>
    <name evidence="1" type="ORF">Pan161_06380</name>
</gene>
<dbReference type="KEGG" id="gax:Pan161_06380"/>
<name>A0A517V7M1_9PLAN</name>
<accession>A0A517V7M1</accession>
<sequence>MIRTLELRPPARCARPEFYSGPPFFCYSGVEIYFTGGEPPEPPGGALMLFHYCRLGRPCRLIHIFCEDCLVHLKVAGGTECNSVLSQTTGGGSVAAVW</sequence>
<dbReference type="Proteomes" id="UP000316855">
    <property type="component" value="Chromosome"/>
</dbReference>
<dbReference type="EMBL" id="CP036343">
    <property type="protein sequence ID" value="QDT89013.1"/>
    <property type="molecule type" value="Genomic_DNA"/>
</dbReference>
<dbReference type="AlphaFoldDB" id="A0A517V7M1"/>
<evidence type="ECO:0000313" key="1">
    <source>
        <dbReference type="EMBL" id="QDT89013.1"/>
    </source>
</evidence>
<protein>
    <submittedName>
        <fullName evidence="1">Uncharacterized protein</fullName>
    </submittedName>
</protein>
<reference evidence="1 2" key="1">
    <citation type="submission" date="2019-02" db="EMBL/GenBank/DDBJ databases">
        <title>Deep-cultivation of Planctomycetes and their phenomic and genomic characterization uncovers novel biology.</title>
        <authorList>
            <person name="Wiegand S."/>
            <person name="Jogler M."/>
            <person name="Boedeker C."/>
            <person name="Pinto D."/>
            <person name="Vollmers J."/>
            <person name="Rivas-Marin E."/>
            <person name="Kohn T."/>
            <person name="Peeters S.H."/>
            <person name="Heuer A."/>
            <person name="Rast P."/>
            <person name="Oberbeckmann S."/>
            <person name="Bunk B."/>
            <person name="Jeske O."/>
            <person name="Meyerdierks A."/>
            <person name="Storesund J.E."/>
            <person name="Kallscheuer N."/>
            <person name="Luecker S."/>
            <person name="Lage O.M."/>
            <person name="Pohl T."/>
            <person name="Merkel B.J."/>
            <person name="Hornburger P."/>
            <person name="Mueller R.-W."/>
            <person name="Bruemmer F."/>
            <person name="Labrenz M."/>
            <person name="Spormann A.M."/>
            <person name="Op den Camp H."/>
            <person name="Overmann J."/>
            <person name="Amann R."/>
            <person name="Jetten M.S.M."/>
            <person name="Mascher T."/>
            <person name="Medema M.H."/>
            <person name="Devos D.P."/>
            <person name="Kaster A.-K."/>
            <person name="Ovreas L."/>
            <person name="Rohde M."/>
            <person name="Galperin M.Y."/>
            <person name="Jogler C."/>
        </authorList>
    </citation>
    <scope>NUCLEOTIDE SEQUENCE [LARGE SCALE GENOMIC DNA]</scope>
    <source>
        <strain evidence="1 2">Pan161</strain>
    </source>
</reference>
<keyword evidence="2" id="KW-1185">Reference proteome</keyword>